<evidence type="ECO:0000313" key="2">
    <source>
        <dbReference type="EMBL" id="APR74600.1"/>
    </source>
</evidence>
<evidence type="ECO:0000259" key="1">
    <source>
        <dbReference type="Pfam" id="PF09593"/>
    </source>
</evidence>
<feature type="domain" description="Cotton leaf-curl disease DNA-betaC1" evidence="1">
    <location>
        <begin position="2"/>
        <end position="118"/>
    </location>
</feature>
<organism evidence="2">
    <name type="scientific">Tomato leaf curl betasatellite</name>
    <dbReference type="NCBI Taxonomy" id="220812"/>
    <lineage>
        <taxon>Viruses</taxon>
        <taxon>Viruses incertae sedis</taxon>
        <taxon>Tolecusatellitidae</taxon>
        <taxon>Betasatellite</taxon>
        <taxon>Betasatellite solanisrilankaense</taxon>
    </lineage>
</organism>
<dbReference type="Pfam" id="PF09593">
    <property type="entry name" value="Pathogen_betaC1"/>
    <property type="match status" value="1"/>
</dbReference>
<protein>
    <submittedName>
        <fullName evidence="2">BetaC1</fullName>
    </submittedName>
</protein>
<reference evidence="2" key="1">
    <citation type="submission" date="2016-07" db="EMBL/GenBank/DDBJ databases">
        <title>Molecular characterization of begomovirus complex in Gossypium hirsutum from Dera Ghazi Khan district of Punjab Pakistan.</title>
        <authorList>
            <person name="Hussain K."/>
            <person name="Akram A."/>
        </authorList>
    </citation>
    <scope>NUCLEOTIDE SEQUENCE</scope>
    <source>
        <strain evidence="2">DGKhan</strain>
    </source>
</reference>
<sequence length="118" mass="13599">MTIKYKNKRGMEFIINVRLKEDTSIIVDIKVFSTGFPVLATKQFMIPYGHSGIIPPFNFNALEEGIRNIIDLMYKESTIQEFKQEDMVQTIDLLMMHEAPVVDIDVMDEYDVCTNSSV</sequence>
<dbReference type="EMBL" id="KX599188">
    <property type="protein sequence ID" value="APR74600.1"/>
    <property type="molecule type" value="Genomic_DNA"/>
</dbReference>
<name>A0A1L6KYN8_9VIRU</name>
<proteinExistence type="predicted"/>
<accession>A0A1L6KYN8</accession>
<dbReference type="InterPro" id="IPR018583">
    <property type="entry name" value="CLCuD_DNA-betaC1"/>
</dbReference>